<dbReference type="STRING" id="56193.YP76_01845"/>
<organism evidence="2 3">
    <name type="scientific">Sphingobium chungbukense</name>
    <dbReference type="NCBI Taxonomy" id="56193"/>
    <lineage>
        <taxon>Bacteria</taxon>
        <taxon>Pseudomonadati</taxon>
        <taxon>Pseudomonadota</taxon>
        <taxon>Alphaproteobacteria</taxon>
        <taxon>Sphingomonadales</taxon>
        <taxon>Sphingomonadaceae</taxon>
        <taxon>Sphingobium</taxon>
    </lineage>
</organism>
<sequence length="96" mass="9839">MRLDAKMVYTTLILSGCIALGACGGKEKNSTAVPMNHMEVVDGTATDAMTDLDGVQSEGTALALPANRSDNASAPAPAKNESAEKSAPDTEVLSDQ</sequence>
<evidence type="ECO:0000256" key="1">
    <source>
        <dbReference type="SAM" id="MobiDB-lite"/>
    </source>
</evidence>
<reference evidence="2 3" key="1">
    <citation type="submission" date="2015-04" db="EMBL/GenBank/DDBJ databases">
        <title>Genome sequence of aromatic hydrocarbons-degrading Sphingobium chungbukense DJ77.</title>
        <authorList>
            <person name="Kim Y.-C."/>
            <person name="Chae J.-C."/>
        </authorList>
    </citation>
    <scope>NUCLEOTIDE SEQUENCE [LARGE SCALE GENOMIC DNA]</scope>
    <source>
        <strain evidence="2 3">DJ77</strain>
    </source>
</reference>
<evidence type="ECO:0000313" key="2">
    <source>
        <dbReference type="EMBL" id="KKW94133.1"/>
    </source>
</evidence>
<protein>
    <recommendedName>
        <fullName evidence="4">Lipoprotein</fullName>
    </recommendedName>
</protein>
<evidence type="ECO:0008006" key="4">
    <source>
        <dbReference type="Google" id="ProtNLM"/>
    </source>
</evidence>
<feature type="region of interest" description="Disordered" evidence="1">
    <location>
        <begin position="63"/>
        <end position="96"/>
    </location>
</feature>
<dbReference type="PATRIC" id="fig|56193.3.peg.379"/>
<dbReference type="RefSeq" id="WP_046762566.1">
    <property type="nucleotide sequence ID" value="NZ_LBIC01000001.1"/>
</dbReference>
<dbReference type="Proteomes" id="UP000033874">
    <property type="component" value="Unassembled WGS sequence"/>
</dbReference>
<evidence type="ECO:0000313" key="3">
    <source>
        <dbReference type="Proteomes" id="UP000033874"/>
    </source>
</evidence>
<accession>A0A0M3AW45</accession>
<name>A0A0M3AW45_9SPHN</name>
<dbReference type="AlphaFoldDB" id="A0A0M3AW45"/>
<dbReference type="PROSITE" id="PS51257">
    <property type="entry name" value="PROKAR_LIPOPROTEIN"/>
    <property type="match status" value="1"/>
</dbReference>
<keyword evidence="3" id="KW-1185">Reference proteome</keyword>
<proteinExistence type="predicted"/>
<gene>
    <name evidence="2" type="ORF">YP76_01845</name>
</gene>
<comment type="caution">
    <text evidence="2">The sequence shown here is derived from an EMBL/GenBank/DDBJ whole genome shotgun (WGS) entry which is preliminary data.</text>
</comment>
<dbReference type="EMBL" id="LBIC01000001">
    <property type="protein sequence ID" value="KKW94133.1"/>
    <property type="molecule type" value="Genomic_DNA"/>
</dbReference>